<dbReference type="EMBL" id="SPNW01000043">
    <property type="protein sequence ID" value="TIA88080.1"/>
    <property type="molecule type" value="Genomic_DNA"/>
</dbReference>
<keyword evidence="1" id="KW-0812">Transmembrane</keyword>
<feature type="transmembrane region" description="Helical" evidence="1">
    <location>
        <begin position="247"/>
        <end position="268"/>
    </location>
</feature>
<feature type="transmembrane region" description="Helical" evidence="1">
    <location>
        <begin position="126"/>
        <end position="145"/>
    </location>
</feature>
<evidence type="ECO:0000313" key="3">
    <source>
        <dbReference type="Proteomes" id="UP000310189"/>
    </source>
</evidence>
<feature type="transmembrane region" description="Helical" evidence="1">
    <location>
        <begin position="20"/>
        <end position="44"/>
    </location>
</feature>
<accession>A0A4T0FJ75</accession>
<sequence length="299" mass="33683">MDTIASEQSSRDAKTQRKLLVLRGIAPLSAFTSLAISLITAVGISPSLSDINDDFYTHLTPKASLVGTFWLTLYLLNAGTCFLFVASQKDVTRDAVVHALGYQFVLSHVVHSLWAIFWILRSFTLAALMMSVQGINLALIYLQLCHSDYAPTKSRPLDYIFIHVPIRMWTVITLGVDVQQSFFIAFDWLSTPTWRFGYHQLAAVFAVALPVLLGAVVILLKGDKVWMVSHMWVLLALFLRHPKPFSVNAVCVVGWVLLPLCLVGHSAAKRFMERRDELHRIRLEQDEEREEREDAVTGV</sequence>
<name>A0A4T0FJ75_9BASI</name>
<dbReference type="InterPro" id="IPR013920">
    <property type="entry name" value="DUF1774_fun"/>
</dbReference>
<dbReference type="AlphaFoldDB" id="A0A4T0FJ75"/>
<keyword evidence="3" id="KW-1185">Reference proteome</keyword>
<organism evidence="2 3">
    <name type="scientific">Wallemia hederae</name>
    <dbReference type="NCBI Taxonomy" id="1540922"/>
    <lineage>
        <taxon>Eukaryota</taxon>
        <taxon>Fungi</taxon>
        <taxon>Dikarya</taxon>
        <taxon>Basidiomycota</taxon>
        <taxon>Wallemiomycotina</taxon>
        <taxon>Wallemiomycetes</taxon>
        <taxon>Wallemiales</taxon>
        <taxon>Wallemiaceae</taxon>
        <taxon>Wallemia</taxon>
    </lineage>
</organism>
<dbReference type="OrthoDB" id="3342455at2759"/>
<dbReference type="Proteomes" id="UP000310189">
    <property type="component" value="Unassembled WGS sequence"/>
</dbReference>
<evidence type="ECO:0000256" key="1">
    <source>
        <dbReference type="SAM" id="Phobius"/>
    </source>
</evidence>
<feature type="transmembrane region" description="Helical" evidence="1">
    <location>
        <begin position="99"/>
        <end position="120"/>
    </location>
</feature>
<reference evidence="2 3" key="1">
    <citation type="submission" date="2019-03" db="EMBL/GenBank/DDBJ databases">
        <title>Sequencing 23 genomes of Wallemia ichthyophaga.</title>
        <authorList>
            <person name="Gostincar C."/>
        </authorList>
    </citation>
    <scope>NUCLEOTIDE SEQUENCE [LARGE SCALE GENOMIC DNA]</scope>
    <source>
        <strain evidence="2 3">EXF-5753</strain>
    </source>
</reference>
<protein>
    <submittedName>
        <fullName evidence="2">Uncharacterized protein</fullName>
    </submittedName>
</protein>
<evidence type="ECO:0000313" key="2">
    <source>
        <dbReference type="EMBL" id="TIA88080.1"/>
    </source>
</evidence>
<keyword evidence="1" id="KW-0472">Membrane</keyword>
<dbReference type="PANTHER" id="PTHR37992">
    <property type="entry name" value="EXPRESSED PROTEIN"/>
    <property type="match status" value="1"/>
</dbReference>
<comment type="caution">
    <text evidence="2">The sequence shown here is derived from an EMBL/GenBank/DDBJ whole genome shotgun (WGS) entry which is preliminary data.</text>
</comment>
<feature type="transmembrane region" description="Helical" evidence="1">
    <location>
        <begin position="64"/>
        <end position="87"/>
    </location>
</feature>
<gene>
    <name evidence="2" type="ORF">E3P99_02805</name>
</gene>
<proteinExistence type="predicted"/>
<dbReference type="PANTHER" id="PTHR37992:SF1">
    <property type="entry name" value="DUF1774-DOMAIN-CONTAINING PROTEIN"/>
    <property type="match status" value="1"/>
</dbReference>
<keyword evidence="1" id="KW-1133">Transmembrane helix</keyword>
<feature type="transmembrane region" description="Helical" evidence="1">
    <location>
        <begin position="196"/>
        <end position="220"/>
    </location>
</feature>